<dbReference type="Proteomes" id="UP000297014">
    <property type="component" value="Unassembled WGS sequence"/>
</dbReference>
<organism evidence="2 3">
    <name type="scientific">Alkalihalobacillus alcalophilus ATCC 27647 = CGMCC 1.3604</name>
    <dbReference type="NCBI Taxonomy" id="1218173"/>
    <lineage>
        <taxon>Bacteria</taxon>
        <taxon>Bacillati</taxon>
        <taxon>Bacillota</taxon>
        <taxon>Bacilli</taxon>
        <taxon>Bacillales</taxon>
        <taxon>Bacillaceae</taxon>
        <taxon>Alkalihalobacillus</taxon>
    </lineage>
</organism>
<feature type="compositionally biased region" description="Polar residues" evidence="1">
    <location>
        <begin position="1"/>
        <end position="11"/>
    </location>
</feature>
<feature type="region of interest" description="Disordered" evidence="1">
    <location>
        <begin position="1"/>
        <end position="41"/>
    </location>
</feature>
<reference evidence="2 3" key="1">
    <citation type="submission" date="2014-01" db="EMBL/GenBank/DDBJ databases">
        <title>Draft genome sequencing of Bacillus alcalophilus CGMCC 1.3604.</title>
        <authorList>
            <person name="Yang J."/>
            <person name="Diao L."/>
            <person name="Yang S."/>
        </authorList>
    </citation>
    <scope>NUCLEOTIDE SEQUENCE [LARGE SCALE GENOMIC DNA]</scope>
    <source>
        <strain evidence="2 3">CGMCC 1.3604</strain>
    </source>
</reference>
<evidence type="ECO:0000256" key="1">
    <source>
        <dbReference type="SAM" id="MobiDB-lite"/>
    </source>
</evidence>
<evidence type="ECO:0000313" key="2">
    <source>
        <dbReference type="EMBL" id="THG88446.1"/>
    </source>
</evidence>
<sequence length="41" mass="4339">MVDDLNSNESGISECEERGQKKGNEAEAIESEGAKGIGGWL</sequence>
<dbReference type="AlphaFoldDB" id="A0A4S4JTJ2"/>
<comment type="caution">
    <text evidence="2">The sequence shown here is derived from an EMBL/GenBank/DDBJ whole genome shotgun (WGS) entry which is preliminary data.</text>
</comment>
<proteinExistence type="predicted"/>
<dbReference type="EMBL" id="JALP01000386">
    <property type="protein sequence ID" value="THG88446.1"/>
    <property type="molecule type" value="Genomic_DNA"/>
</dbReference>
<evidence type="ECO:0000313" key="3">
    <source>
        <dbReference type="Proteomes" id="UP000297014"/>
    </source>
</evidence>
<gene>
    <name evidence="2" type="ORF">AJ85_03420</name>
</gene>
<accession>A0A4S4JTJ2</accession>
<protein>
    <submittedName>
        <fullName evidence="2">Uncharacterized protein</fullName>
    </submittedName>
</protein>
<feature type="compositionally biased region" description="Basic and acidic residues" evidence="1">
    <location>
        <begin position="15"/>
        <end position="25"/>
    </location>
</feature>
<name>A0A4S4JTJ2_ALKAL</name>